<sequence>MRRCAPLAWLALAASLSACGGGGGDEPPAPGPGPTHIERFTLGGTVSGLAPASGISGSSRLVLQNNEGDDLLPTANGRFVFATPLAAGSAYAVRVKSQPDGQTCTVAQGSGAMPGAAVDGVQVGCATAVWGLPEGVWVRETCSKVSPDQGARNLFRLTRQDETRLTVNHGTMAYANAQCSGAGTVQSEKEYARFVVDRKETRGGITAFWGNWTFTATPANPTRAVFARSGPYLCWGADHFWAQFPTMDSVERIVVGNPAQSGQCFLLPN</sequence>
<dbReference type="PROSITE" id="PS51257">
    <property type="entry name" value="PROKAR_LIPOPROTEIN"/>
    <property type="match status" value="1"/>
</dbReference>
<evidence type="ECO:0000313" key="2">
    <source>
        <dbReference type="EMBL" id="MBB6563624.1"/>
    </source>
</evidence>
<comment type="caution">
    <text evidence="2">The sequence shown here is derived from an EMBL/GenBank/DDBJ whole genome shotgun (WGS) entry which is preliminary data.</text>
</comment>
<organism evidence="2 3">
    <name type="scientific">Acidovorax soli</name>
    <dbReference type="NCBI Taxonomy" id="592050"/>
    <lineage>
        <taxon>Bacteria</taxon>
        <taxon>Pseudomonadati</taxon>
        <taxon>Pseudomonadota</taxon>
        <taxon>Betaproteobacteria</taxon>
        <taxon>Burkholderiales</taxon>
        <taxon>Comamonadaceae</taxon>
        <taxon>Acidovorax</taxon>
    </lineage>
</organism>
<reference evidence="2 3" key="1">
    <citation type="submission" date="2020-08" db="EMBL/GenBank/DDBJ databases">
        <title>Functional genomics of gut bacteria from endangered species of beetles.</title>
        <authorList>
            <person name="Carlos-Shanley C."/>
        </authorList>
    </citation>
    <scope>NUCLEOTIDE SEQUENCE [LARGE SCALE GENOMIC DNA]</scope>
    <source>
        <strain evidence="2 3">S00198</strain>
    </source>
</reference>
<feature type="signal peptide" evidence="1">
    <location>
        <begin position="1"/>
        <end position="20"/>
    </location>
</feature>
<keyword evidence="3" id="KW-1185">Reference proteome</keyword>
<evidence type="ECO:0008006" key="4">
    <source>
        <dbReference type="Google" id="ProtNLM"/>
    </source>
</evidence>
<evidence type="ECO:0000256" key="1">
    <source>
        <dbReference type="SAM" id="SignalP"/>
    </source>
</evidence>
<evidence type="ECO:0000313" key="3">
    <source>
        <dbReference type="Proteomes" id="UP000575083"/>
    </source>
</evidence>
<feature type="chain" id="PRO_5031096582" description="Carboxypeptidase regulatory-like domain-containing protein" evidence="1">
    <location>
        <begin position="21"/>
        <end position="269"/>
    </location>
</feature>
<dbReference type="Proteomes" id="UP000575083">
    <property type="component" value="Unassembled WGS sequence"/>
</dbReference>
<dbReference type="EMBL" id="JACHLK010000021">
    <property type="protein sequence ID" value="MBB6563624.1"/>
    <property type="molecule type" value="Genomic_DNA"/>
</dbReference>
<name>A0A7X0UD26_9BURK</name>
<gene>
    <name evidence="2" type="ORF">HNP48_006348</name>
</gene>
<dbReference type="AlphaFoldDB" id="A0A7X0UD26"/>
<protein>
    <recommendedName>
        <fullName evidence="4">Carboxypeptidase regulatory-like domain-containing protein</fullName>
    </recommendedName>
</protein>
<keyword evidence="1" id="KW-0732">Signal</keyword>
<accession>A0A7X0UD26</accession>
<proteinExistence type="predicted"/>